<dbReference type="Pfam" id="PF13358">
    <property type="entry name" value="DDE_3"/>
    <property type="match status" value="1"/>
</dbReference>
<evidence type="ECO:0000259" key="2">
    <source>
        <dbReference type="Pfam" id="PF13358"/>
    </source>
</evidence>
<reference evidence="4" key="1">
    <citation type="journal article" date="2015" name="Genome Announc.">
        <title>Genome sequence of the AIDS-associated pathogen Penicillium marneffei (ATCC18224) and its near taxonomic relative Talaromyces stipitatus (ATCC10500).</title>
        <authorList>
            <person name="Nierman W.C."/>
            <person name="Fedorova-Abrams N.D."/>
            <person name="Andrianopoulos A."/>
        </authorList>
    </citation>
    <scope>NUCLEOTIDE SEQUENCE [LARGE SCALE GENOMIC DNA]</scope>
    <source>
        <strain evidence="4">ATCC 18224 / CBS 334.59 / QM 7333</strain>
    </source>
</reference>
<dbReference type="InterPro" id="IPR036397">
    <property type="entry name" value="RNaseH_sf"/>
</dbReference>
<dbReference type="AlphaFoldDB" id="B6QFY3"/>
<protein>
    <submittedName>
        <fullName evidence="3">Transposable element tc3 transposase, putative</fullName>
    </submittedName>
</protein>
<dbReference type="Proteomes" id="UP000001294">
    <property type="component" value="Unassembled WGS sequence"/>
</dbReference>
<accession>B6QFY3</accession>
<dbReference type="InterPro" id="IPR038717">
    <property type="entry name" value="Tc1-like_DDE_dom"/>
</dbReference>
<dbReference type="Gene3D" id="3.30.420.10">
    <property type="entry name" value="Ribonuclease H-like superfamily/Ribonuclease H"/>
    <property type="match status" value="1"/>
</dbReference>
<gene>
    <name evidence="3" type="ORF">PMAA_083720</name>
</gene>
<proteinExistence type="predicted"/>
<feature type="compositionally biased region" description="Polar residues" evidence="1">
    <location>
        <begin position="59"/>
        <end position="75"/>
    </location>
</feature>
<dbReference type="VEuPathDB" id="FungiDB:PMAA_083720"/>
<dbReference type="PANTHER" id="PTHR46564">
    <property type="entry name" value="TRANSPOSASE"/>
    <property type="match status" value="1"/>
</dbReference>
<evidence type="ECO:0000313" key="3">
    <source>
        <dbReference type="EMBL" id="EEA24368.1"/>
    </source>
</evidence>
<sequence length="264" mass="30764">MAPRRRTARRELDPCMRARICELHTSARWGYKRIHKVHPEIPISTIRNTIKKEQERVNQRSLPRSGQPSKLSSEQKENLIQLTKENPHIKYYELQESVDMRCSKTMFWAAFRYNMRTSLVPLTSDGSSRGGGITATVIRQTYMNQLPELLENGDIFMQDNAPVHTAHIIRDLLREMQVEVMIWPPYSPDLNPIENLWAIMKTIIRQDHPELENAPDNDTTLYALIQAGIEAWESIQERVLRNLSDSMPHRVQAVLNADGWYTKY</sequence>
<dbReference type="InterPro" id="IPR009057">
    <property type="entry name" value="Homeodomain-like_sf"/>
</dbReference>
<keyword evidence="4" id="KW-1185">Reference proteome</keyword>
<dbReference type="OrthoDB" id="4737581at2759"/>
<organism evidence="3 4">
    <name type="scientific">Talaromyces marneffei (strain ATCC 18224 / CBS 334.59 / QM 7333)</name>
    <name type="common">Penicillium marneffei</name>
    <dbReference type="NCBI Taxonomy" id="441960"/>
    <lineage>
        <taxon>Eukaryota</taxon>
        <taxon>Fungi</taxon>
        <taxon>Dikarya</taxon>
        <taxon>Ascomycota</taxon>
        <taxon>Pezizomycotina</taxon>
        <taxon>Eurotiomycetes</taxon>
        <taxon>Eurotiomycetidae</taxon>
        <taxon>Eurotiales</taxon>
        <taxon>Trichocomaceae</taxon>
        <taxon>Talaromyces</taxon>
        <taxon>Talaromyces sect. Talaromyces</taxon>
    </lineage>
</organism>
<dbReference type="EMBL" id="DS995901">
    <property type="protein sequence ID" value="EEA24368.1"/>
    <property type="molecule type" value="Genomic_DNA"/>
</dbReference>
<dbReference type="PANTHER" id="PTHR46564:SF1">
    <property type="entry name" value="TRANSPOSASE"/>
    <property type="match status" value="1"/>
</dbReference>
<name>B6QFY3_TALMQ</name>
<dbReference type="GO" id="GO:0003676">
    <property type="term" value="F:nucleic acid binding"/>
    <property type="evidence" value="ECO:0007669"/>
    <property type="project" value="InterPro"/>
</dbReference>
<feature type="domain" description="Tc1-like transposase DDE" evidence="2">
    <location>
        <begin position="139"/>
        <end position="206"/>
    </location>
</feature>
<dbReference type="HOGENOM" id="CLU_937424_0_0_1"/>
<feature type="region of interest" description="Disordered" evidence="1">
    <location>
        <begin position="53"/>
        <end position="75"/>
    </location>
</feature>
<dbReference type="SUPFAM" id="SSF46689">
    <property type="entry name" value="Homeodomain-like"/>
    <property type="match status" value="1"/>
</dbReference>
<evidence type="ECO:0000313" key="4">
    <source>
        <dbReference type="Proteomes" id="UP000001294"/>
    </source>
</evidence>
<evidence type="ECO:0000256" key="1">
    <source>
        <dbReference type="SAM" id="MobiDB-lite"/>
    </source>
</evidence>
<dbReference type="PhylomeDB" id="B6QFY3"/>